<dbReference type="OrthoDB" id="10012075at2759"/>
<dbReference type="AlphaFoldDB" id="A0A1D2M896"/>
<dbReference type="InterPro" id="IPR007110">
    <property type="entry name" value="Ig-like_dom"/>
</dbReference>
<dbReference type="EMBL" id="LJIJ01002810">
    <property type="protein sequence ID" value="ODM89206.1"/>
    <property type="molecule type" value="Genomic_DNA"/>
</dbReference>
<evidence type="ECO:0000313" key="7">
    <source>
        <dbReference type="Proteomes" id="UP000094527"/>
    </source>
</evidence>
<gene>
    <name evidence="6" type="ORF">Ocin01_17478</name>
</gene>
<evidence type="ECO:0000256" key="1">
    <source>
        <dbReference type="ARBA" id="ARBA00022737"/>
    </source>
</evidence>
<sequence>MGCVSRNSEQWNSTKSQSKNTHHTKLPHDIMTAMQGQLVSNIKKMFIVVPPMIWVPNQLVGAMEGDDVTLECHSEAYPKSINYWTKLNGDIIVSGEKYEPILEDNTYKVTMRLTIRGVSASDYGTYVCLSKKFSLGNRWTDQIIS</sequence>
<dbReference type="GO" id="GO:0043005">
    <property type="term" value="C:neuron projection"/>
    <property type="evidence" value="ECO:0007669"/>
    <property type="project" value="TreeGrafter"/>
</dbReference>
<dbReference type="Pfam" id="PF13927">
    <property type="entry name" value="Ig_3"/>
    <property type="match status" value="1"/>
</dbReference>
<organism evidence="6 7">
    <name type="scientific">Orchesella cincta</name>
    <name type="common">Springtail</name>
    <name type="synonym">Podura cincta</name>
    <dbReference type="NCBI Taxonomy" id="48709"/>
    <lineage>
        <taxon>Eukaryota</taxon>
        <taxon>Metazoa</taxon>
        <taxon>Ecdysozoa</taxon>
        <taxon>Arthropoda</taxon>
        <taxon>Hexapoda</taxon>
        <taxon>Collembola</taxon>
        <taxon>Entomobryomorpha</taxon>
        <taxon>Entomobryoidea</taxon>
        <taxon>Orchesellidae</taxon>
        <taxon>Orchesellinae</taxon>
        <taxon>Orchesella</taxon>
    </lineage>
</organism>
<keyword evidence="1" id="KW-0677">Repeat</keyword>
<dbReference type="InterPro" id="IPR036179">
    <property type="entry name" value="Ig-like_dom_sf"/>
</dbReference>
<reference evidence="6 7" key="1">
    <citation type="journal article" date="2016" name="Genome Biol. Evol.">
        <title>Gene Family Evolution Reflects Adaptation to Soil Environmental Stressors in the Genome of the Collembolan Orchesella cincta.</title>
        <authorList>
            <person name="Faddeeva-Vakhrusheva A."/>
            <person name="Derks M.F."/>
            <person name="Anvar S.Y."/>
            <person name="Agamennone V."/>
            <person name="Suring W."/>
            <person name="Smit S."/>
            <person name="van Straalen N.M."/>
            <person name="Roelofs D."/>
        </authorList>
    </citation>
    <scope>NUCLEOTIDE SEQUENCE [LARGE SCALE GENOMIC DNA]</scope>
    <source>
        <tissue evidence="6">Mixed pool</tissue>
    </source>
</reference>
<protein>
    <submittedName>
        <fullName evidence="6">Neural cell adhesion molecule 1</fullName>
    </submittedName>
</protein>
<proteinExistence type="predicted"/>
<evidence type="ECO:0000256" key="4">
    <source>
        <dbReference type="SAM" id="MobiDB-lite"/>
    </source>
</evidence>
<dbReference type="PANTHER" id="PTHR12231:SF272">
    <property type="entry name" value="DPR-INTERACTING PROTEIN THETA"/>
    <property type="match status" value="1"/>
</dbReference>
<dbReference type="PANTHER" id="PTHR12231">
    <property type="entry name" value="CTX-RELATED TYPE I TRANSMEMBRANE PROTEIN"/>
    <property type="match status" value="1"/>
</dbReference>
<name>A0A1D2M896_ORCCI</name>
<dbReference type="SUPFAM" id="SSF48726">
    <property type="entry name" value="Immunoglobulin"/>
    <property type="match status" value="1"/>
</dbReference>
<evidence type="ECO:0000313" key="6">
    <source>
        <dbReference type="EMBL" id="ODM89206.1"/>
    </source>
</evidence>
<feature type="region of interest" description="Disordered" evidence="4">
    <location>
        <begin position="1"/>
        <end position="24"/>
    </location>
</feature>
<dbReference type="InterPro" id="IPR051170">
    <property type="entry name" value="Neural/epithelial_adhesion"/>
</dbReference>
<keyword evidence="2" id="KW-1015">Disulfide bond</keyword>
<dbReference type="STRING" id="48709.A0A1D2M896"/>
<comment type="caution">
    <text evidence="6">The sequence shown here is derived from an EMBL/GenBank/DDBJ whole genome shotgun (WGS) entry which is preliminary data.</text>
</comment>
<evidence type="ECO:0000259" key="5">
    <source>
        <dbReference type="PROSITE" id="PS50835"/>
    </source>
</evidence>
<feature type="domain" description="Ig-like" evidence="5">
    <location>
        <begin position="50"/>
        <end position="145"/>
    </location>
</feature>
<accession>A0A1D2M896</accession>
<evidence type="ECO:0000256" key="3">
    <source>
        <dbReference type="ARBA" id="ARBA00023319"/>
    </source>
</evidence>
<keyword evidence="3" id="KW-0393">Immunoglobulin domain</keyword>
<feature type="non-terminal residue" evidence="6">
    <location>
        <position position="145"/>
    </location>
</feature>
<dbReference type="Gene3D" id="2.60.40.10">
    <property type="entry name" value="Immunoglobulins"/>
    <property type="match status" value="1"/>
</dbReference>
<keyword evidence="7" id="KW-1185">Reference proteome</keyword>
<feature type="compositionally biased region" description="Polar residues" evidence="4">
    <location>
        <begin position="1"/>
        <end position="19"/>
    </location>
</feature>
<dbReference type="PROSITE" id="PS50835">
    <property type="entry name" value="IG_LIKE"/>
    <property type="match status" value="1"/>
</dbReference>
<evidence type="ECO:0000256" key="2">
    <source>
        <dbReference type="ARBA" id="ARBA00023157"/>
    </source>
</evidence>
<dbReference type="InterPro" id="IPR013783">
    <property type="entry name" value="Ig-like_fold"/>
</dbReference>
<dbReference type="Proteomes" id="UP000094527">
    <property type="component" value="Unassembled WGS sequence"/>
</dbReference>